<keyword evidence="3" id="KW-1185">Reference proteome</keyword>
<feature type="region of interest" description="Disordered" evidence="1">
    <location>
        <begin position="116"/>
        <end position="143"/>
    </location>
</feature>
<feature type="compositionally biased region" description="Basic and acidic residues" evidence="1">
    <location>
        <begin position="134"/>
        <end position="143"/>
    </location>
</feature>
<evidence type="ECO:0000313" key="3">
    <source>
        <dbReference type="Proteomes" id="UP000272942"/>
    </source>
</evidence>
<dbReference type="AlphaFoldDB" id="A0A183AZ64"/>
<evidence type="ECO:0000313" key="4">
    <source>
        <dbReference type="WBParaSite" id="ECPE_0001228501-mRNA-1"/>
    </source>
</evidence>
<feature type="region of interest" description="Disordered" evidence="1">
    <location>
        <begin position="1"/>
        <end position="45"/>
    </location>
</feature>
<sequence>MQHQSPAQAAQRTTFTPRSGSTTLALSPTGHSRNEGCPEPTPVGRTIMSTAAQKDRPDSIPTQLETGKELWVTVARRADVAVVLSVVPQQLRAKSMPATKNDADAVLESYNIQHTHVELPGSRGTVGTTSSQVKEPERPLVES</sequence>
<feature type="compositionally biased region" description="Polar residues" evidence="1">
    <location>
        <begin position="1"/>
        <end position="31"/>
    </location>
</feature>
<dbReference type="WBParaSite" id="ECPE_0001228501-mRNA-1">
    <property type="protein sequence ID" value="ECPE_0001228501-mRNA-1"/>
    <property type="gene ID" value="ECPE_0001228501"/>
</dbReference>
<organism evidence="4">
    <name type="scientific">Echinostoma caproni</name>
    <dbReference type="NCBI Taxonomy" id="27848"/>
    <lineage>
        <taxon>Eukaryota</taxon>
        <taxon>Metazoa</taxon>
        <taxon>Spiralia</taxon>
        <taxon>Lophotrochozoa</taxon>
        <taxon>Platyhelminthes</taxon>
        <taxon>Trematoda</taxon>
        <taxon>Digenea</taxon>
        <taxon>Plagiorchiida</taxon>
        <taxon>Echinostomata</taxon>
        <taxon>Echinostomatoidea</taxon>
        <taxon>Echinostomatidae</taxon>
        <taxon>Echinostoma</taxon>
    </lineage>
</organism>
<reference evidence="4" key="1">
    <citation type="submission" date="2016-06" db="UniProtKB">
        <authorList>
            <consortium name="WormBaseParasite"/>
        </authorList>
    </citation>
    <scope>IDENTIFICATION</scope>
</reference>
<accession>A0A183AZ64</accession>
<dbReference type="EMBL" id="UZAN01052478">
    <property type="protein sequence ID" value="VDP89515.1"/>
    <property type="molecule type" value="Genomic_DNA"/>
</dbReference>
<protein>
    <submittedName>
        <fullName evidence="4">Transposase</fullName>
    </submittedName>
</protein>
<evidence type="ECO:0000313" key="2">
    <source>
        <dbReference type="EMBL" id="VDP89515.1"/>
    </source>
</evidence>
<proteinExistence type="predicted"/>
<name>A0A183AZ64_9TREM</name>
<gene>
    <name evidence="2" type="ORF">ECPE_LOCUS12247</name>
</gene>
<dbReference type="Proteomes" id="UP000272942">
    <property type="component" value="Unassembled WGS sequence"/>
</dbReference>
<evidence type="ECO:0000256" key="1">
    <source>
        <dbReference type="SAM" id="MobiDB-lite"/>
    </source>
</evidence>
<reference evidence="2 3" key="2">
    <citation type="submission" date="2018-11" db="EMBL/GenBank/DDBJ databases">
        <authorList>
            <consortium name="Pathogen Informatics"/>
        </authorList>
    </citation>
    <scope>NUCLEOTIDE SEQUENCE [LARGE SCALE GENOMIC DNA]</scope>
    <source>
        <strain evidence="2 3">Egypt</strain>
    </source>
</reference>